<dbReference type="InterPro" id="IPR036390">
    <property type="entry name" value="WH_DNA-bd_sf"/>
</dbReference>
<protein>
    <submittedName>
        <fullName evidence="2">ROK family protein (Putative glucokinase)</fullName>
    </submittedName>
</protein>
<dbReference type="InterPro" id="IPR000600">
    <property type="entry name" value="ROK"/>
</dbReference>
<sequence length="418" mass="45238">MCMSTLTSHTEYLDSLNNVEKKKFSQKIKIIRHLYVKGARTNADICSRFNISSPTSMGLLGELMAEGLVEKQGLGKSVGGRKPDLYGLRNNSLFVLSIDMNRFSTRMAIMDNNNNQITPIRSYSYTLPEDLTGLDTFCGWVQDLIETSGIDKQKLVGIGLSMPGLVASKEGDSRTYLRTDVLDESLQEVLSRKLGKPVFIQNDVKSAALAELRFGQAKGRQDVLVISIDWGVGTGVIMDGNLRGGAAGFAGEFGHIPLVENGILCHCGKRGCLETLASGIAMVRAAREGIKSGQKSLLSKLSAEELEQLEPKQIIQAAQQGDQFAINLLSETGVNLGKGIAILIQLFNPELVILGGNMAEAGQLITTPIQQSINTYCMAQLRESTNIALSALGPQANMMGATATVLENILEKQLEQAR</sequence>
<dbReference type="Proteomes" id="UP000198724">
    <property type="component" value="Unassembled WGS sequence"/>
</dbReference>
<name>A0A1I2NFM0_9BACT</name>
<proteinExistence type="inferred from homology"/>
<dbReference type="AlphaFoldDB" id="A0A1I2NFM0"/>
<dbReference type="PANTHER" id="PTHR18964">
    <property type="entry name" value="ROK (REPRESSOR, ORF, KINASE) FAMILY"/>
    <property type="match status" value="1"/>
</dbReference>
<gene>
    <name evidence="2" type="ORF">SAMN05421739_101714</name>
</gene>
<dbReference type="InterPro" id="IPR036388">
    <property type="entry name" value="WH-like_DNA-bd_sf"/>
</dbReference>
<organism evidence="2 3">
    <name type="scientific">Pontibacter chinhatensis</name>
    <dbReference type="NCBI Taxonomy" id="1436961"/>
    <lineage>
        <taxon>Bacteria</taxon>
        <taxon>Pseudomonadati</taxon>
        <taxon>Bacteroidota</taxon>
        <taxon>Cytophagia</taxon>
        <taxon>Cytophagales</taxon>
        <taxon>Hymenobacteraceae</taxon>
        <taxon>Pontibacter</taxon>
    </lineage>
</organism>
<dbReference type="SUPFAM" id="SSF53067">
    <property type="entry name" value="Actin-like ATPase domain"/>
    <property type="match status" value="1"/>
</dbReference>
<evidence type="ECO:0000313" key="2">
    <source>
        <dbReference type="EMBL" id="SFG02684.1"/>
    </source>
</evidence>
<dbReference type="PROSITE" id="PS01125">
    <property type="entry name" value="ROK"/>
    <property type="match status" value="1"/>
</dbReference>
<comment type="similarity">
    <text evidence="1">Belongs to the ROK (NagC/XylR) family.</text>
</comment>
<dbReference type="Gene3D" id="3.30.420.40">
    <property type="match status" value="2"/>
</dbReference>
<keyword evidence="2" id="KW-0418">Kinase</keyword>
<reference evidence="3" key="1">
    <citation type="submission" date="2016-10" db="EMBL/GenBank/DDBJ databases">
        <authorList>
            <person name="Varghese N."/>
            <person name="Submissions S."/>
        </authorList>
    </citation>
    <scope>NUCLEOTIDE SEQUENCE [LARGE SCALE GENOMIC DNA]</scope>
    <source>
        <strain evidence="3">LP51</strain>
    </source>
</reference>
<evidence type="ECO:0000256" key="1">
    <source>
        <dbReference type="ARBA" id="ARBA00006479"/>
    </source>
</evidence>
<dbReference type="PANTHER" id="PTHR18964:SF149">
    <property type="entry name" value="BIFUNCTIONAL UDP-N-ACETYLGLUCOSAMINE 2-EPIMERASE_N-ACETYLMANNOSAMINE KINASE"/>
    <property type="match status" value="1"/>
</dbReference>
<dbReference type="STRING" id="1436961.SAMN05421739_101714"/>
<dbReference type="InterPro" id="IPR049874">
    <property type="entry name" value="ROK_cs"/>
</dbReference>
<dbReference type="SUPFAM" id="SSF46785">
    <property type="entry name" value="Winged helix' DNA-binding domain"/>
    <property type="match status" value="1"/>
</dbReference>
<evidence type="ECO:0000313" key="3">
    <source>
        <dbReference type="Proteomes" id="UP000198724"/>
    </source>
</evidence>
<dbReference type="Pfam" id="PF00480">
    <property type="entry name" value="ROK"/>
    <property type="match status" value="1"/>
</dbReference>
<dbReference type="EMBL" id="FOOT01000001">
    <property type="protein sequence ID" value="SFG02684.1"/>
    <property type="molecule type" value="Genomic_DNA"/>
</dbReference>
<accession>A0A1I2NFM0</accession>
<dbReference type="InterPro" id="IPR043129">
    <property type="entry name" value="ATPase_NBD"/>
</dbReference>
<dbReference type="GO" id="GO:0016301">
    <property type="term" value="F:kinase activity"/>
    <property type="evidence" value="ECO:0007669"/>
    <property type="project" value="UniProtKB-KW"/>
</dbReference>
<keyword evidence="3" id="KW-1185">Reference proteome</keyword>
<keyword evidence="2" id="KW-0808">Transferase</keyword>
<dbReference type="Gene3D" id="1.10.10.10">
    <property type="entry name" value="Winged helix-like DNA-binding domain superfamily/Winged helix DNA-binding domain"/>
    <property type="match status" value="1"/>
</dbReference>